<keyword evidence="3" id="KW-0378">Hydrolase</keyword>
<evidence type="ECO:0000256" key="1">
    <source>
        <dbReference type="ARBA" id="ARBA00001947"/>
    </source>
</evidence>
<sequence length="412" mass="44202">MAANTRSLRALLTALMPMASLVSLLSVAPSLSLAQTQFTGDILHGIPVITHLSLEDVPSSAVTRYYLWAPSVSGGWDLHLPLFVARGPPETLRAGKKLSVSGSIHGDEVSPVRVAQRLLARLEALDCDALNGTVIGMPTLNPVGNYLGQRNYYTASGSGTLTNVNRVFPGEDPDEGATGPDGHAWMIWNSVWGNTSNVDVAVDFHTATSGSRAPLWAYADVRVPYVERMAQLLEPDILKIDAGEPGSIETTFVEHGIPAMTVELGSARQWTAPYIDRAVAFLERLMADLDILAMSTEGGSEGPYVPDLSRTYTGNVFHALTSRFGGFVEPLVSVGDEVSVGQAVAYVRNAWGDLLETVYSPVDARVFQVPSDAATEPGRDAVQLVYYSTEVPDCEGGCIISSRDAVGPQRRR</sequence>
<name>A0AAN9VB80_9PEZI</name>
<dbReference type="SUPFAM" id="SSF53187">
    <property type="entry name" value="Zn-dependent exopeptidases"/>
    <property type="match status" value="1"/>
</dbReference>
<feature type="domain" description="Succinylglutamate desuccinylase/Aspartoacylase catalytic" evidence="6">
    <location>
        <begin position="94"/>
        <end position="287"/>
    </location>
</feature>
<keyword evidence="2" id="KW-0479">Metal-binding</keyword>
<evidence type="ECO:0000256" key="4">
    <source>
        <dbReference type="ARBA" id="ARBA00022833"/>
    </source>
</evidence>
<dbReference type="Pfam" id="PF24827">
    <property type="entry name" value="AstE_AspA_cat"/>
    <property type="match status" value="1"/>
</dbReference>
<evidence type="ECO:0000313" key="7">
    <source>
        <dbReference type="EMBL" id="KAK7757964.1"/>
    </source>
</evidence>
<dbReference type="GO" id="GO:0046872">
    <property type="term" value="F:metal ion binding"/>
    <property type="evidence" value="ECO:0007669"/>
    <property type="project" value="UniProtKB-KW"/>
</dbReference>
<dbReference type="InterPro" id="IPR055438">
    <property type="entry name" value="AstE_AspA_cat"/>
</dbReference>
<gene>
    <name evidence="7" type="ORF">SLS62_000342</name>
</gene>
<dbReference type="GO" id="GO:0016788">
    <property type="term" value="F:hydrolase activity, acting on ester bonds"/>
    <property type="evidence" value="ECO:0007669"/>
    <property type="project" value="InterPro"/>
</dbReference>
<keyword evidence="4" id="KW-0862">Zinc</keyword>
<dbReference type="InterPro" id="IPR053138">
    <property type="entry name" value="N-alpha-Ac-DABA_deacetylase"/>
</dbReference>
<feature type="chain" id="PRO_5042966301" description="Succinylglutamate desuccinylase/Aspartoacylase catalytic domain-containing protein" evidence="5">
    <location>
        <begin position="35"/>
        <end position="412"/>
    </location>
</feature>
<protein>
    <recommendedName>
        <fullName evidence="6">Succinylglutamate desuccinylase/Aspartoacylase catalytic domain-containing protein</fullName>
    </recommendedName>
</protein>
<dbReference type="AlphaFoldDB" id="A0AAN9VB80"/>
<proteinExistence type="predicted"/>
<reference evidence="7 8" key="1">
    <citation type="submission" date="2024-02" db="EMBL/GenBank/DDBJ databases">
        <title>De novo assembly and annotation of 12 fungi associated with fruit tree decline syndrome in Ontario, Canada.</title>
        <authorList>
            <person name="Sulman M."/>
            <person name="Ellouze W."/>
            <person name="Ilyukhin E."/>
        </authorList>
    </citation>
    <scope>NUCLEOTIDE SEQUENCE [LARGE SCALE GENOMIC DNA]</scope>
    <source>
        <strain evidence="7 8">M11/M66-122</strain>
    </source>
</reference>
<evidence type="ECO:0000313" key="8">
    <source>
        <dbReference type="Proteomes" id="UP001320420"/>
    </source>
</evidence>
<evidence type="ECO:0000259" key="6">
    <source>
        <dbReference type="Pfam" id="PF24827"/>
    </source>
</evidence>
<keyword evidence="5" id="KW-0732">Signal</keyword>
<evidence type="ECO:0000256" key="5">
    <source>
        <dbReference type="SAM" id="SignalP"/>
    </source>
</evidence>
<accession>A0AAN9VB80</accession>
<dbReference type="PANTHER" id="PTHR37326:SF1">
    <property type="entry name" value="BLL3975 PROTEIN"/>
    <property type="match status" value="1"/>
</dbReference>
<evidence type="ECO:0000256" key="3">
    <source>
        <dbReference type="ARBA" id="ARBA00022801"/>
    </source>
</evidence>
<comment type="cofactor">
    <cofactor evidence="1">
        <name>Zn(2+)</name>
        <dbReference type="ChEBI" id="CHEBI:29105"/>
    </cofactor>
</comment>
<comment type="caution">
    <text evidence="7">The sequence shown here is derived from an EMBL/GenBank/DDBJ whole genome shotgun (WGS) entry which is preliminary data.</text>
</comment>
<organism evidence="7 8">
    <name type="scientific">Diatrype stigma</name>
    <dbReference type="NCBI Taxonomy" id="117547"/>
    <lineage>
        <taxon>Eukaryota</taxon>
        <taxon>Fungi</taxon>
        <taxon>Dikarya</taxon>
        <taxon>Ascomycota</taxon>
        <taxon>Pezizomycotina</taxon>
        <taxon>Sordariomycetes</taxon>
        <taxon>Xylariomycetidae</taxon>
        <taxon>Xylariales</taxon>
        <taxon>Diatrypaceae</taxon>
        <taxon>Diatrype</taxon>
    </lineage>
</organism>
<keyword evidence="8" id="KW-1185">Reference proteome</keyword>
<dbReference type="EMBL" id="JAKJXP020000001">
    <property type="protein sequence ID" value="KAK7757964.1"/>
    <property type="molecule type" value="Genomic_DNA"/>
</dbReference>
<dbReference type="PANTHER" id="PTHR37326">
    <property type="entry name" value="BLL3975 PROTEIN"/>
    <property type="match status" value="1"/>
</dbReference>
<feature type="signal peptide" evidence="5">
    <location>
        <begin position="1"/>
        <end position="34"/>
    </location>
</feature>
<dbReference type="Gene3D" id="3.40.630.10">
    <property type="entry name" value="Zn peptidases"/>
    <property type="match status" value="1"/>
</dbReference>
<dbReference type="CDD" id="cd06251">
    <property type="entry name" value="M14_ASTE_ASPA-like"/>
    <property type="match status" value="1"/>
</dbReference>
<evidence type="ECO:0000256" key="2">
    <source>
        <dbReference type="ARBA" id="ARBA00022723"/>
    </source>
</evidence>
<dbReference type="Proteomes" id="UP001320420">
    <property type="component" value="Unassembled WGS sequence"/>
</dbReference>